<evidence type="ECO:0000259" key="1">
    <source>
        <dbReference type="Pfam" id="PF13524"/>
    </source>
</evidence>
<dbReference type="SUPFAM" id="SSF53756">
    <property type="entry name" value="UDP-Glycosyltransferase/glycogen phosphorylase"/>
    <property type="match status" value="1"/>
</dbReference>
<dbReference type="RefSeq" id="WP_219871758.1">
    <property type="nucleotide sequence ID" value="NZ_JAHZIJ010000003.1"/>
</dbReference>
<evidence type="ECO:0000313" key="2">
    <source>
        <dbReference type="EMBL" id="MBW7474526.1"/>
    </source>
</evidence>
<dbReference type="InterPro" id="IPR055259">
    <property type="entry name" value="YkvP/CgeB_Glyco_trans-like"/>
</dbReference>
<dbReference type="EC" id="2.4.-.-" evidence="2"/>
<proteinExistence type="predicted"/>
<keyword evidence="2" id="KW-0328">Glycosyltransferase</keyword>
<accession>A0ABS7D3U0</accession>
<name>A0ABS7D3U0_9BACL</name>
<dbReference type="Gene3D" id="3.40.50.2000">
    <property type="entry name" value="Glycogen Phosphorylase B"/>
    <property type="match status" value="1"/>
</dbReference>
<dbReference type="GO" id="GO:0016757">
    <property type="term" value="F:glycosyltransferase activity"/>
    <property type="evidence" value="ECO:0007669"/>
    <property type="project" value="UniProtKB-KW"/>
</dbReference>
<keyword evidence="3" id="KW-1185">Reference proteome</keyword>
<feature type="domain" description="Spore protein YkvP/CgeB glycosyl transferase-like" evidence="1">
    <location>
        <begin position="202"/>
        <end position="360"/>
    </location>
</feature>
<keyword evidence="2" id="KW-0808">Transferase</keyword>
<dbReference type="Proteomes" id="UP000812277">
    <property type="component" value="Unassembled WGS sequence"/>
</dbReference>
<reference evidence="2 3" key="1">
    <citation type="submission" date="2021-07" db="EMBL/GenBank/DDBJ databases">
        <title>Paenibacillus radiodurans sp. nov., isolated from the southeastern edge of Tengger Desert.</title>
        <authorList>
            <person name="Zhang G."/>
        </authorList>
    </citation>
    <scope>NUCLEOTIDE SEQUENCE [LARGE SCALE GENOMIC DNA]</scope>
    <source>
        <strain evidence="2 3">DT7-4</strain>
    </source>
</reference>
<sequence>MQVQSKRQLGDIATENGHRAGYEHGLRDGACEAIVRHIVPAAPTVSNVRVLYVPQGFEAIDQGIIEALRLSVRELHITDAKNMAEQAALIRPDCMLVLNGLHVFPSNHLEQVNAVRALGIRTIIWFADDPYVTGDTISIAPHYDVVLTHELSTIKLYRELGCPSVHYMPLAVHSGWFAPRRVEAKYRSDVCFIGQAFWNRVEIFDELAAYLQGRQVFIAGGLWDRMKNYKVLKSVIRLGWLPVEESINYYNGARIVINLHRTTTAGSDNKNALDLPGRSINPRTYEISACGTLQLTDPREDLPFYYKAGSELDTFTTATELRDKIDYYLSHEEERRLIALRGLRRTLRDHTFASRVRQLAATLGW</sequence>
<protein>
    <submittedName>
        <fullName evidence="2">Glycosyltransferase</fullName>
        <ecNumber evidence="2">2.4.-.-</ecNumber>
    </submittedName>
</protein>
<dbReference type="EMBL" id="JAHZIJ010000003">
    <property type="protein sequence ID" value="MBW7474526.1"/>
    <property type="molecule type" value="Genomic_DNA"/>
</dbReference>
<dbReference type="Pfam" id="PF13524">
    <property type="entry name" value="Glyco_trans_1_2"/>
    <property type="match status" value="1"/>
</dbReference>
<organism evidence="2 3">
    <name type="scientific">Paenibacillus oenotherae</name>
    <dbReference type="NCBI Taxonomy" id="1435645"/>
    <lineage>
        <taxon>Bacteria</taxon>
        <taxon>Bacillati</taxon>
        <taxon>Bacillota</taxon>
        <taxon>Bacilli</taxon>
        <taxon>Bacillales</taxon>
        <taxon>Paenibacillaceae</taxon>
        <taxon>Paenibacillus</taxon>
    </lineage>
</organism>
<comment type="caution">
    <text evidence="2">The sequence shown here is derived from an EMBL/GenBank/DDBJ whole genome shotgun (WGS) entry which is preliminary data.</text>
</comment>
<gene>
    <name evidence="2" type="ORF">K0T92_07195</name>
</gene>
<evidence type="ECO:0000313" key="3">
    <source>
        <dbReference type="Proteomes" id="UP000812277"/>
    </source>
</evidence>